<dbReference type="RefSeq" id="WP_345207155.1">
    <property type="nucleotide sequence ID" value="NZ_BAABHX010000007.1"/>
</dbReference>
<evidence type="ECO:0000256" key="1">
    <source>
        <dbReference type="SAM" id="SignalP"/>
    </source>
</evidence>
<evidence type="ECO:0000313" key="3">
    <source>
        <dbReference type="EMBL" id="GAA5099024.1"/>
    </source>
</evidence>
<keyword evidence="1" id="KW-0732">Signal</keyword>
<dbReference type="Pfam" id="PF03572">
    <property type="entry name" value="Peptidase_S41"/>
    <property type="match status" value="1"/>
</dbReference>
<keyword evidence="4" id="KW-1185">Reference proteome</keyword>
<dbReference type="EMBL" id="BAABHX010000007">
    <property type="protein sequence ID" value="GAA5099024.1"/>
    <property type="molecule type" value="Genomic_DNA"/>
</dbReference>
<feature type="domain" description="Tail specific protease" evidence="2">
    <location>
        <begin position="107"/>
        <end position="321"/>
    </location>
</feature>
<dbReference type="Gene3D" id="3.90.226.10">
    <property type="entry name" value="2-enoyl-CoA Hydratase, Chain A, domain 1"/>
    <property type="match status" value="1"/>
</dbReference>
<dbReference type="InterPro" id="IPR029045">
    <property type="entry name" value="ClpP/crotonase-like_dom_sf"/>
</dbReference>
<dbReference type="SMART" id="SM00245">
    <property type="entry name" value="TSPc"/>
    <property type="match status" value="1"/>
</dbReference>
<feature type="signal peptide" evidence="1">
    <location>
        <begin position="1"/>
        <end position="21"/>
    </location>
</feature>
<accession>A0ABP9MQP6</accession>
<organism evidence="3 4">
    <name type="scientific">Chryseobacterium ginsengisoli</name>
    <dbReference type="NCBI Taxonomy" id="363853"/>
    <lineage>
        <taxon>Bacteria</taxon>
        <taxon>Pseudomonadati</taxon>
        <taxon>Bacteroidota</taxon>
        <taxon>Flavobacteriia</taxon>
        <taxon>Flavobacteriales</taxon>
        <taxon>Weeksellaceae</taxon>
        <taxon>Chryseobacterium group</taxon>
        <taxon>Chryseobacterium</taxon>
    </lineage>
</organism>
<comment type="caution">
    <text evidence="3">The sequence shown here is derived from an EMBL/GenBank/DDBJ whole genome shotgun (WGS) entry which is preliminary data.</text>
</comment>
<feature type="chain" id="PRO_5046218429" description="Tail specific protease domain-containing protein" evidence="1">
    <location>
        <begin position="22"/>
        <end position="344"/>
    </location>
</feature>
<sequence length="344" mass="39015">MIFKNVLALFFILGLSVHFNAQKAKTSQDSINVFYDQLFSNLKKAYLHRKSVEWKSVESETKENLKNYSNFKNSLNEIKVLFEKIGATHCTVYKDQNRYSVTTKIPPKESFSEQWKKKFDTKPGFEVKVIDGKYGYILMPKISFSDMSADNIHRVAQPLYDQIADIKSKNKLEGWIIDLRFNTGGNSEPMLLSLYDFLGSNEVWGSLDVDKKPAYKIKLSNGTYMYNSKKLSYINPKGELLDNAKVAVITGLLTASSGEITALAFKGRPNTVLIGEATLGYTTGNIQAKLPFGFEMALTTSYDSDRNGVYYERIVPDIAVAKGDNFDDFLLDKNIQESIKFFQK</sequence>
<evidence type="ECO:0000313" key="4">
    <source>
        <dbReference type="Proteomes" id="UP001500353"/>
    </source>
</evidence>
<dbReference type="InterPro" id="IPR005151">
    <property type="entry name" value="Tail-specific_protease"/>
</dbReference>
<gene>
    <name evidence="3" type="ORF">GCM10023210_35880</name>
</gene>
<name>A0ABP9MQP6_9FLAO</name>
<proteinExistence type="predicted"/>
<protein>
    <recommendedName>
        <fullName evidence="2">Tail specific protease domain-containing protein</fullName>
    </recommendedName>
</protein>
<evidence type="ECO:0000259" key="2">
    <source>
        <dbReference type="SMART" id="SM00245"/>
    </source>
</evidence>
<reference evidence="4" key="1">
    <citation type="journal article" date="2019" name="Int. J. Syst. Evol. Microbiol.">
        <title>The Global Catalogue of Microorganisms (GCM) 10K type strain sequencing project: providing services to taxonomists for standard genome sequencing and annotation.</title>
        <authorList>
            <consortium name="The Broad Institute Genomics Platform"/>
            <consortium name="The Broad Institute Genome Sequencing Center for Infectious Disease"/>
            <person name="Wu L."/>
            <person name="Ma J."/>
        </authorList>
    </citation>
    <scope>NUCLEOTIDE SEQUENCE [LARGE SCALE GENOMIC DNA]</scope>
    <source>
        <strain evidence="4">JCM 18019</strain>
    </source>
</reference>
<dbReference type="Proteomes" id="UP001500353">
    <property type="component" value="Unassembled WGS sequence"/>
</dbReference>
<dbReference type="SUPFAM" id="SSF52096">
    <property type="entry name" value="ClpP/crotonase"/>
    <property type="match status" value="1"/>
</dbReference>